<name>A0A0F2LUY9_SPOSC</name>
<dbReference type="Proteomes" id="UP000033710">
    <property type="component" value="Unassembled WGS sequence"/>
</dbReference>
<feature type="region of interest" description="Disordered" evidence="1">
    <location>
        <begin position="27"/>
        <end position="184"/>
    </location>
</feature>
<accession>A0A0F2LUY9</accession>
<feature type="compositionally biased region" description="Basic residues" evidence="1">
    <location>
        <begin position="300"/>
        <end position="310"/>
    </location>
</feature>
<gene>
    <name evidence="2" type="ORF">SPSK_01209</name>
</gene>
<reference evidence="2 3" key="1">
    <citation type="journal article" date="2014" name="BMC Genomics">
        <title>Comparative genomics of the major fungal agents of human and animal Sporotrichosis: Sporothrix schenckii and Sporothrix brasiliensis.</title>
        <authorList>
            <person name="Teixeira M.M."/>
            <person name="de Almeida L.G."/>
            <person name="Kubitschek-Barreira P."/>
            <person name="Alves F.L."/>
            <person name="Kioshima E.S."/>
            <person name="Abadio A.K."/>
            <person name="Fernandes L."/>
            <person name="Derengowski L.S."/>
            <person name="Ferreira K.S."/>
            <person name="Souza R.C."/>
            <person name="Ruiz J.C."/>
            <person name="de Andrade N.C."/>
            <person name="Paes H.C."/>
            <person name="Nicola A.M."/>
            <person name="Albuquerque P."/>
            <person name="Gerber A.L."/>
            <person name="Martins V.P."/>
            <person name="Peconick L.D."/>
            <person name="Neto A.V."/>
            <person name="Chaucanez C.B."/>
            <person name="Silva P.A."/>
            <person name="Cunha O.L."/>
            <person name="de Oliveira F.F."/>
            <person name="dos Santos T.C."/>
            <person name="Barros A.L."/>
            <person name="Soares M.A."/>
            <person name="de Oliveira L.M."/>
            <person name="Marini M.M."/>
            <person name="Villalobos-Duno H."/>
            <person name="Cunha M.M."/>
            <person name="de Hoog S."/>
            <person name="da Silveira J.F."/>
            <person name="Henrissat B."/>
            <person name="Nino-Vega G.A."/>
            <person name="Cisalpino P.S."/>
            <person name="Mora-Montes H.M."/>
            <person name="Almeida S.R."/>
            <person name="Stajich J.E."/>
            <person name="Lopes-Bezerra L.M."/>
            <person name="Vasconcelos A.T."/>
            <person name="Felipe M.S."/>
        </authorList>
    </citation>
    <scope>NUCLEOTIDE SEQUENCE [LARGE SCALE GENOMIC DNA]</scope>
    <source>
        <strain evidence="2 3">1099-18</strain>
    </source>
</reference>
<evidence type="ECO:0000313" key="2">
    <source>
        <dbReference type="EMBL" id="KJR81283.1"/>
    </source>
</evidence>
<dbReference type="RefSeq" id="XP_016583959.1">
    <property type="nucleotide sequence ID" value="XM_016728140.1"/>
</dbReference>
<feature type="compositionally biased region" description="Acidic residues" evidence="1">
    <location>
        <begin position="143"/>
        <end position="153"/>
    </location>
</feature>
<proteinExistence type="predicted"/>
<dbReference type="OrthoDB" id="5419162at2759"/>
<organism evidence="2 3">
    <name type="scientific">Sporothrix schenckii 1099-18</name>
    <dbReference type="NCBI Taxonomy" id="1397361"/>
    <lineage>
        <taxon>Eukaryota</taxon>
        <taxon>Fungi</taxon>
        <taxon>Dikarya</taxon>
        <taxon>Ascomycota</taxon>
        <taxon>Pezizomycotina</taxon>
        <taxon>Sordariomycetes</taxon>
        <taxon>Sordariomycetidae</taxon>
        <taxon>Ophiostomatales</taxon>
        <taxon>Ophiostomataceae</taxon>
        <taxon>Sporothrix</taxon>
    </lineage>
</organism>
<dbReference type="AlphaFoldDB" id="A0A0F2LUY9"/>
<feature type="region of interest" description="Disordered" evidence="1">
    <location>
        <begin position="255"/>
        <end position="310"/>
    </location>
</feature>
<evidence type="ECO:0000256" key="1">
    <source>
        <dbReference type="SAM" id="MobiDB-lite"/>
    </source>
</evidence>
<feature type="compositionally biased region" description="Acidic residues" evidence="1">
    <location>
        <begin position="120"/>
        <end position="136"/>
    </location>
</feature>
<dbReference type="KEGG" id="ssck:SPSK_01209"/>
<dbReference type="EMBL" id="AXCR01000011">
    <property type="protein sequence ID" value="KJR81283.1"/>
    <property type="molecule type" value="Genomic_DNA"/>
</dbReference>
<sequence>MASEQENGIDVDELDSAAVAAAMGFSSFGAQVPPNKKRRFNPQADAIVGTPRDGRPPARLPPNSSGTGANVTRLTPRPAKTVAPSPDMTTSSSLPLDPPQAGSAKPSMKLPPPTNVINTDEIDLDDAEEDGQEDQDTSGGVDLETDTYADGEEPGPQYLDTSRPIGEVRDHLGEPDGLAGDAEVDPARLQARIDAVVAAGNATYGVPPAAAAAAANPQLDGAAHSTGPHRHGCIRPGDRHGFNLDLVPGVGSQVSARDAAGNEDADSRMDDGSPQFGSTDSRGEWQGRGQGQGRGGRGPGHGHGHSHGHGHQRDWWAGYYDLTSNENPWARIEDKLGLPPCGGSWLRRGHARAGQP</sequence>
<comment type="caution">
    <text evidence="2">The sequence shown here is derived from an EMBL/GenBank/DDBJ whole genome shotgun (WGS) entry which is preliminary data.</text>
</comment>
<feature type="compositionally biased region" description="Polar residues" evidence="1">
    <location>
        <begin position="62"/>
        <end position="73"/>
    </location>
</feature>
<dbReference type="GeneID" id="27663417"/>
<evidence type="ECO:0000313" key="3">
    <source>
        <dbReference type="Proteomes" id="UP000033710"/>
    </source>
</evidence>
<protein>
    <submittedName>
        <fullName evidence="2">Uncharacterized protein</fullName>
    </submittedName>
</protein>
<feature type="compositionally biased region" description="Gly residues" evidence="1">
    <location>
        <begin position="286"/>
        <end position="299"/>
    </location>
</feature>
<reference evidence="2 3" key="2">
    <citation type="journal article" date="2015" name="Eukaryot. Cell">
        <title>Asexual propagation of a virulent clone complex in a human and feline outbreak of sporotrichosis.</title>
        <authorList>
            <person name="Teixeira Mde M."/>
            <person name="Rodrigues A.M."/>
            <person name="Tsui C.K."/>
            <person name="de Almeida L.G."/>
            <person name="Van Diepeningen A.D."/>
            <person name="van den Ende B.G."/>
            <person name="Fernandes G.F."/>
            <person name="Kano R."/>
            <person name="Hamelin R.C."/>
            <person name="Lopes-Bezerra L.M."/>
            <person name="Vasconcelos A.T."/>
            <person name="de Hoog S."/>
            <person name="de Camargo Z.P."/>
            <person name="Felipe M.S."/>
        </authorList>
    </citation>
    <scope>NUCLEOTIDE SEQUENCE [LARGE SCALE GENOMIC DNA]</scope>
    <source>
        <strain evidence="2 3">1099-18</strain>
    </source>
</reference>
<dbReference type="VEuPathDB" id="FungiDB:SPSK_01209"/>